<evidence type="ECO:0000313" key="7">
    <source>
        <dbReference type="EMBL" id="NGN64774.1"/>
    </source>
</evidence>
<keyword evidence="2 5" id="KW-0812">Transmembrane</keyword>
<dbReference type="InterPro" id="IPR005828">
    <property type="entry name" value="MFS_sugar_transport-like"/>
</dbReference>
<dbReference type="SUPFAM" id="SSF103473">
    <property type="entry name" value="MFS general substrate transporter"/>
    <property type="match status" value="1"/>
</dbReference>
<dbReference type="GO" id="GO:0005886">
    <property type="term" value="C:plasma membrane"/>
    <property type="evidence" value="ECO:0007669"/>
    <property type="project" value="UniProtKB-SubCell"/>
</dbReference>
<evidence type="ECO:0000256" key="4">
    <source>
        <dbReference type="ARBA" id="ARBA00023136"/>
    </source>
</evidence>
<evidence type="ECO:0000256" key="5">
    <source>
        <dbReference type="SAM" id="Phobius"/>
    </source>
</evidence>
<evidence type="ECO:0000256" key="1">
    <source>
        <dbReference type="ARBA" id="ARBA00004651"/>
    </source>
</evidence>
<protein>
    <submittedName>
        <fullName evidence="7">MFS transporter</fullName>
    </submittedName>
</protein>
<sequence length="128" mass="12926">MISAAVLGCAAAVAFALFAHGTVLTLLLGATFQFFALLVNTTLAAWSPELYPTRVRALGTSVVNGIGNVSGAVMPLLAVPVFATGGIAAVFTLLAAMYVVLAASATFAPETRGRSLEEITEPGMAPAG</sequence>
<dbReference type="Pfam" id="PF00083">
    <property type="entry name" value="Sugar_tr"/>
    <property type="match status" value="1"/>
</dbReference>
<dbReference type="Proteomes" id="UP000481583">
    <property type="component" value="Unassembled WGS sequence"/>
</dbReference>
<name>A0A6G4TY13_9ACTN</name>
<keyword evidence="8" id="KW-1185">Reference proteome</keyword>
<feature type="domain" description="Major facilitator superfamily (MFS) profile" evidence="6">
    <location>
        <begin position="1"/>
        <end position="112"/>
    </location>
</feature>
<proteinExistence type="predicted"/>
<keyword evidence="3 5" id="KW-1133">Transmembrane helix</keyword>
<organism evidence="7 8">
    <name type="scientific">Streptomyces coryli</name>
    <dbReference type="NCBI Taxonomy" id="1128680"/>
    <lineage>
        <taxon>Bacteria</taxon>
        <taxon>Bacillati</taxon>
        <taxon>Actinomycetota</taxon>
        <taxon>Actinomycetes</taxon>
        <taxon>Kitasatosporales</taxon>
        <taxon>Streptomycetaceae</taxon>
        <taxon>Streptomyces</taxon>
    </lineage>
</organism>
<feature type="transmembrane region" description="Helical" evidence="5">
    <location>
        <begin position="87"/>
        <end position="108"/>
    </location>
</feature>
<dbReference type="RefSeq" id="WP_165236582.1">
    <property type="nucleotide sequence ID" value="NZ_JAAKZV010000043.1"/>
</dbReference>
<evidence type="ECO:0000256" key="3">
    <source>
        <dbReference type="ARBA" id="ARBA00022989"/>
    </source>
</evidence>
<dbReference type="InterPro" id="IPR036259">
    <property type="entry name" value="MFS_trans_sf"/>
</dbReference>
<evidence type="ECO:0000259" key="6">
    <source>
        <dbReference type="PROSITE" id="PS50850"/>
    </source>
</evidence>
<dbReference type="GO" id="GO:0022857">
    <property type="term" value="F:transmembrane transporter activity"/>
    <property type="evidence" value="ECO:0007669"/>
    <property type="project" value="InterPro"/>
</dbReference>
<gene>
    <name evidence="7" type="ORF">G5C51_12780</name>
</gene>
<reference evidence="7 8" key="1">
    <citation type="submission" date="2020-02" db="EMBL/GenBank/DDBJ databases">
        <title>Whole-genome analyses of novel actinobacteria.</title>
        <authorList>
            <person name="Sahin N."/>
        </authorList>
    </citation>
    <scope>NUCLEOTIDE SEQUENCE [LARGE SCALE GENOMIC DNA]</scope>
    <source>
        <strain evidence="7 8">A7024</strain>
    </source>
</reference>
<dbReference type="InterPro" id="IPR020846">
    <property type="entry name" value="MFS_dom"/>
</dbReference>
<accession>A0A6G4TY13</accession>
<evidence type="ECO:0000313" key="8">
    <source>
        <dbReference type="Proteomes" id="UP000481583"/>
    </source>
</evidence>
<dbReference type="AlphaFoldDB" id="A0A6G4TY13"/>
<comment type="subcellular location">
    <subcellularLocation>
        <location evidence="1">Cell membrane</location>
        <topology evidence="1">Multi-pass membrane protein</topology>
    </subcellularLocation>
</comment>
<comment type="caution">
    <text evidence="7">The sequence shown here is derived from an EMBL/GenBank/DDBJ whole genome shotgun (WGS) entry which is preliminary data.</text>
</comment>
<dbReference type="PROSITE" id="PS50850">
    <property type="entry name" value="MFS"/>
    <property type="match status" value="1"/>
</dbReference>
<dbReference type="EMBL" id="JAAKZV010000043">
    <property type="protein sequence ID" value="NGN64774.1"/>
    <property type="molecule type" value="Genomic_DNA"/>
</dbReference>
<keyword evidence="4 5" id="KW-0472">Membrane</keyword>
<evidence type="ECO:0000256" key="2">
    <source>
        <dbReference type="ARBA" id="ARBA00022692"/>
    </source>
</evidence>
<dbReference type="Gene3D" id="1.20.1250.20">
    <property type="entry name" value="MFS general substrate transporter like domains"/>
    <property type="match status" value="1"/>
</dbReference>